<keyword evidence="2" id="KW-1185">Reference proteome</keyword>
<proteinExistence type="predicted"/>
<name>A0A9P9FUD3_9HYPO</name>
<comment type="caution">
    <text evidence="1">The sequence shown here is derived from an EMBL/GenBank/DDBJ whole genome shotgun (WGS) entry which is preliminary data.</text>
</comment>
<evidence type="ECO:0000313" key="1">
    <source>
        <dbReference type="EMBL" id="KAH7176407.1"/>
    </source>
</evidence>
<sequence length="177" mass="20287">MDMLAVFRALRGKGTGKHRTKSKKSKKRKQEEVEYFHTYCGVQKPAFGNHYHWSFVIWHGSYEQFEVVRTSEDGPWEPNMSMEVPKTSGCFALTSLADLPTYLLEDLYSIIQAVEVKQTATWNSQDYVKAIWDGMYSYGMIGQDLYEEGRTSMMFYHGEVNPEVVAAAEAAGRVDEE</sequence>
<dbReference type="Proteomes" id="UP000738349">
    <property type="component" value="Unassembled WGS sequence"/>
</dbReference>
<dbReference type="EMBL" id="JAGMUV010000001">
    <property type="protein sequence ID" value="KAH7176407.1"/>
    <property type="molecule type" value="Genomic_DNA"/>
</dbReference>
<evidence type="ECO:0000313" key="2">
    <source>
        <dbReference type="Proteomes" id="UP000738349"/>
    </source>
</evidence>
<reference evidence="1" key="1">
    <citation type="journal article" date="2021" name="Nat. Commun.">
        <title>Genetic determinants of endophytism in the Arabidopsis root mycobiome.</title>
        <authorList>
            <person name="Mesny F."/>
            <person name="Miyauchi S."/>
            <person name="Thiergart T."/>
            <person name="Pickel B."/>
            <person name="Atanasova L."/>
            <person name="Karlsson M."/>
            <person name="Huettel B."/>
            <person name="Barry K.W."/>
            <person name="Haridas S."/>
            <person name="Chen C."/>
            <person name="Bauer D."/>
            <person name="Andreopoulos W."/>
            <person name="Pangilinan J."/>
            <person name="LaButti K."/>
            <person name="Riley R."/>
            <person name="Lipzen A."/>
            <person name="Clum A."/>
            <person name="Drula E."/>
            <person name="Henrissat B."/>
            <person name="Kohler A."/>
            <person name="Grigoriev I.V."/>
            <person name="Martin F.M."/>
            <person name="Hacquard S."/>
        </authorList>
    </citation>
    <scope>NUCLEOTIDE SEQUENCE</scope>
    <source>
        <strain evidence="1">MPI-CAGE-AT-0147</strain>
    </source>
</reference>
<protein>
    <submittedName>
        <fullName evidence="1">Uncharacterized protein</fullName>
    </submittedName>
</protein>
<gene>
    <name evidence="1" type="ORF">EDB81DRAFT_875225</name>
</gene>
<organism evidence="1 2">
    <name type="scientific">Dactylonectria macrodidyma</name>
    <dbReference type="NCBI Taxonomy" id="307937"/>
    <lineage>
        <taxon>Eukaryota</taxon>
        <taxon>Fungi</taxon>
        <taxon>Dikarya</taxon>
        <taxon>Ascomycota</taxon>
        <taxon>Pezizomycotina</taxon>
        <taxon>Sordariomycetes</taxon>
        <taxon>Hypocreomycetidae</taxon>
        <taxon>Hypocreales</taxon>
        <taxon>Nectriaceae</taxon>
        <taxon>Dactylonectria</taxon>
    </lineage>
</organism>
<accession>A0A9P9FUD3</accession>
<dbReference type="AlphaFoldDB" id="A0A9P9FUD3"/>